<evidence type="ECO:0000256" key="8">
    <source>
        <dbReference type="ARBA" id="ARBA00023170"/>
    </source>
</evidence>
<feature type="disulfide bond" evidence="13">
    <location>
        <begin position="473"/>
        <end position="534"/>
    </location>
</feature>
<comment type="caution">
    <text evidence="13">Lacks conserved residue(s) required for the propagation of feature annotation.</text>
</comment>
<comment type="function">
    <text evidence="10">Binds to extracellular matrix proteins. Binds to pathogen-associated molecular patterns (PAMPs) present on the cell walls of Gram-positive and Gram-negative bacteria and fungi, behaving as a pattern recognition receptor (PRR). Induces bacterial and fungal aggregation and subsequent inhibition of PAMP-induced cytokine release. Does not possess intrinsic bactericidal activity. May play a role in the innate defense and homeostasis of certain epithelial surfaces.</text>
</comment>
<feature type="disulfide bond" evidence="13">
    <location>
        <begin position="604"/>
        <end position="614"/>
    </location>
</feature>
<dbReference type="InterPro" id="IPR001190">
    <property type="entry name" value="SRCR"/>
</dbReference>
<feature type="disulfide bond" evidence="13">
    <location>
        <begin position="302"/>
        <end position="312"/>
    </location>
</feature>
<dbReference type="FunFam" id="3.10.250.10:FF:000007">
    <property type="entry name" value="Soluble scavenger receptor cysteine-rich domain-containing protein SSC5D"/>
    <property type="match status" value="2"/>
</dbReference>
<feature type="disulfide bond" evidence="13">
    <location>
        <begin position="504"/>
        <end position="514"/>
    </location>
</feature>
<evidence type="ECO:0000256" key="9">
    <source>
        <dbReference type="ARBA" id="ARBA00023180"/>
    </source>
</evidence>
<keyword evidence="17" id="KW-1185">Reference proteome</keyword>
<dbReference type="PROSITE" id="PS50287">
    <property type="entry name" value="SRCR_2"/>
    <property type="match status" value="9"/>
</dbReference>
<evidence type="ECO:0000256" key="12">
    <source>
        <dbReference type="ARBA" id="ARBA00069168"/>
    </source>
</evidence>
<feature type="domain" description="SRCR" evidence="15">
    <location>
        <begin position="133"/>
        <end position="228"/>
    </location>
</feature>
<feature type="disulfide bond" evidence="13">
    <location>
        <begin position="707"/>
        <end position="717"/>
    </location>
</feature>
<feature type="signal peptide" evidence="14">
    <location>
        <begin position="1"/>
        <end position="28"/>
    </location>
</feature>
<feature type="disulfide bond" evidence="13">
    <location>
        <begin position="781"/>
        <end position="842"/>
    </location>
</feature>
<dbReference type="PANTHER" id="PTHR48071">
    <property type="entry name" value="SRCR DOMAIN-CONTAINING PROTEIN"/>
    <property type="match status" value="1"/>
</dbReference>
<dbReference type="PANTHER" id="PTHR48071:SF18">
    <property type="entry name" value="DELETED IN MALIGNANT BRAIN TUMORS 1 PROTEIN-RELATED"/>
    <property type="match status" value="1"/>
</dbReference>
<feature type="disulfide bond" evidence="13">
    <location>
        <begin position="271"/>
        <end position="332"/>
    </location>
</feature>
<dbReference type="Proteomes" id="UP000693946">
    <property type="component" value="Linkage Group LG17"/>
</dbReference>
<organism evidence="16 17">
    <name type="scientific">Solea senegalensis</name>
    <name type="common">Senegalese sole</name>
    <dbReference type="NCBI Taxonomy" id="28829"/>
    <lineage>
        <taxon>Eukaryota</taxon>
        <taxon>Metazoa</taxon>
        <taxon>Chordata</taxon>
        <taxon>Craniata</taxon>
        <taxon>Vertebrata</taxon>
        <taxon>Euteleostomi</taxon>
        <taxon>Actinopterygii</taxon>
        <taxon>Neopterygii</taxon>
        <taxon>Teleostei</taxon>
        <taxon>Neoteleostei</taxon>
        <taxon>Acanthomorphata</taxon>
        <taxon>Carangaria</taxon>
        <taxon>Pleuronectiformes</taxon>
        <taxon>Pleuronectoidei</taxon>
        <taxon>Soleidae</taxon>
        <taxon>Solea</taxon>
    </lineage>
</organism>
<dbReference type="FunFam" id="3.10.250.10:FF:000004">
    <property type="entry name" value="Scavenger receptor cysteine-rich type 1 protein M130"/>
    <property type="match status" value="1"/>
</dbReference>
<feature type="disulfide bond" evidence="13">
    <location>
        <begin position="258"/>
        <end position="322"/>
    </location>
</feature>
<feature type="disulfide bond" evidence="13">
    <location>
        <begin position="884"/>
        <end position="945"/>
    </location>
</feature>
<evidence type="ECO:0000256" key="7">
    <source>
        <dbReference type="ARBA" id="ARBA00023157"/>
    </source>
</evidence>
<comment type="subcellular location">
    <subcellularLocation>
        <location evidence="1">Membrane</location>
        <topology evidence="1">Single-pass membrane protein</topology>
    </subcellularLocation>
</comment>
<feature type="disulfide bond" evidence="13">
    <location>
        <begin position="99"/>
        <end position="109"/>
    </location>
</feature>
<feature type="domain" description="SRCR" evidence="15">
    <location>
        <begin position="743"/>
        <end position="843"/>
    </location>
</feature>
<feature type="disulfide bond" evidence="13">
    <location>
        <begin position="68"/>
        <end position="129"/>
    </location>
</feature>
<feature type="disulfide bond" evidence="13">
    <location>
        <begin position="915"/>
        <end position="925"/>
    </location>
</feature>
<keyword evidence="6" id="KW-0472">Membrane</keyword>
<feature type="disulfide bond" evidence="13">
    <location>
        <begin position="201"/>
        <end position="211"/>
    </location>
</feature>
<keyword evidence="9" id="KW-0325">Glycoprotein</keyword>
<feature type="domain" description="SRCR" evidence="15">
    <location>
        <begin position="435"/>
        <end position="535"/>
    </location>
</feature>
<dbReference type="FunFam" id="3.10.250.10:FF:000016">
    <property type="entry name" value="Scavenger receptor cysteine-rich protein type 12"/>
    <property type="match status" value="2"/>
</dbReference>
<feature type="disulfide bond" evidence="13">
    <location>
        <begin position="812"/>
        <end position="822"/>
    </location>
</feature>
<proteinExistence type="predicted"/>
<dbReference type="Pfam" id="PF00530">
    <property type="entry name" value="SRCR"/>
    <property type="match status" value="9"/>
</dbReference>
<accession>A0AAV6S0Q7</accession>
<keyword evidence="4" id="KW-0677">Repeat</keyword>
<comment type="caution">
    <text evidence="16">The sequence shown here is derived from an EMBL/GenBank/DDBJ whole genome shotgun (WGS) entry which is preliminary data.</text>
</comment>
<evidence type="ECO:0000313" key="16">
    <source>
        <dbReference type="EMBL" id="KAG7509551.1"/>
    </source>
</evidence>
<feature type="domain" description="SRCR" evidence="15">
    <location>
        <begin position="638"/>
        <end position="738"/>
    </location>
</feature>
<feature type="disulfide bond" evidence="13">
    <location>
        <begin position="768"/>
        <end position="832"/>
    </location>
</feature>
<feature type="domain" description="SRCR" evidence="15">
    <location>
        <begin position="336"/>
        <end position="430"/>
    </location>
</feature>
<dbReference type="EMBL" id="JAGKHQ010000009">
    <property type="protein sequence ID" value="KAG7509551.1"/>
    <property type="molecule type" value="Genomic_DNA"/>
</dbReference>
<sequence>MIFISTEKRQFVLYLSIGLLSLPLFTECDKIRVVGPSRCSGRVEVFHKDSWGTVCDDHWSVANAEVVCRELGCGTVIESKKAATFGQGEGSIWLDDVQCSGHETSLAKCPHRSFGEHNCGHSEDAGVICSEDVRVVNGSNRCNGRVEVYENGNWKQVCNSDWGKDEASVVCREINCGSPDIKAVPPYFGDSRNLLAVKTKCFGNESTISQCKFQELKEPCGDATILCINDKPTRLVNGTHKCSGRVEVYHYGTWGSVCDDKWGLQEAAVVCREMNCGNAISVKYKAFYGSGHEQVWMDDTECTGLEKSLADCPHRGFGDHDCDHTEDAGVECSETTRLTNGTDRCSGRVEVFHNDHWGAICSHTWGLSDAAIVCKELGCGMPKKSQDNLYFGKSGLRKFTSRCSGIVDSISQCNLQEYLGPCDSVSLSCTDTPPLRLANGTDQCSGRVEILHNGQWGTVCDDEWDIKDAQVVCRAMDCGSAQTAKSSAFFGPGTGEILMDDVKCLGNETSLLHCQHPNLGKNNCGHGEDAGVVCSATIRLINGTDLCSGTVEVRYNGQWLPALNLNWGMNEASAVCKEMNCGDPIEARGSTGQGGDLRGSKIKCGNRDTSLAQCSVTEYVRTGHDRVEEAFVKCSGNAKLVGGTNSCVGRVEYFDKGQWGSVCGESWDMNNAAVLCQQLNCGKVFKITTSTEQGHSTVQTWNSQIECQGSESTLNQCRQTLFTDRQCNATSIAGVVCAGSLGARLVSDQDECSGRVEVRHGEVWQTVCDTDWTLSKANVVCELLECGFAVNAFGDAHFGQGIGPVVEGNNLCFDNVTSLKQCSLSGFRGSTCGHGHDAGVVCAAKLRLVGSSSQCSGRVELYYRGQWGTVCDDEWQMSNADVVCRQLGCGHAVAAPQSAHFGRGSGPIWLDNVECTGVETALTHCTHAGFGENNCGHGEDAGVICLGALQKPQITFSPSAEVSWGDRVEITCSVVTEISGGTFILKKTPGSFKMEKFSENEAATFAFPSVDFNHKGSYYCEYQKKLPEQEIYYPQGNTADLSVIGQ</sequence>
<feature type="disulfide bond" evidence="13">
    <location>
        <begin position="460"/>
        <end position="524"/>
    </location>
</feature>
<keyword evidence="8" id="KW-0675">Receptor</keyword>
<keyword evidence="7 13" id="KW-1015">Disulfide bond</keyword>
<evidence type="ECO:0000313" key="17">
    <source>
        <dbReference type="Proteomes" id="UP000693946"/>
    </source>
</evidence>
<feature type="chain" id="PRO_5043843238" description="Soluble scavenger receptor cysteine-rich domain-containing protein SSC5D" evidence="14">
    <location>
        <begin position="29"/>
        <end position="1046"/>
    </location>
</feature>
<evidence type="ECO:0000256" key="3">
    <source>
        <dbReference type="ARBA" id="ARBA00022729"/>
    </source>
</evidence>
<feature type="domain" description="SRCR" evidence="15">
    <location>
        <begin position="233"/>
        <end position="333"/>
    </location>
</feature>
<evidence type="ECO:0000256" key="10">
    <source>
        <dbReference type="ARBA" id="ARBA00058074"/>
    </source>
</evidence>
<dbReference type="FunFam" id="3.10.250.10:FF:000013">
    <property type="entry name" value="CD163 molecule like 1"/>
    <property type="match status" value="1"/>
</dbReference>
<evidence type="ECO:0000256" key="1">
    <source>
        <dbReference type="ARBA" id="ARBA00004167"/>
    </source>
</evidence>
<dbReference type="SMART" id="SM00202">
    <property type="entry name" value="SR"/>
    <property type="match status" value="9"/>
</dbReference>
<dbReference type="GO" id="GO:0016020">
    <property type="term" value="C:membrane"/>
    <property type="evidence" value="ECO:0007669"/>
    <property type="project" value="UniProtKB-SubCell"/>
</dbReference>
<evidence type="ECO:0000259" key="15">
    <source>
        <dbReference type="PROSITE" id="PS50287"/>
    </source>
</evidence>
<feature type="disulfide bond" evidence="13">
    <location>
        <begin position="871"/>
        <end position="935"/>
    </location>
</feature>
<keyword evidence="3 14" id="KW-0732">Signal</keyword>
<dbReference type="AlphaFoldDB" id="A0AAV6S0Q7"/>
<keyword evidence="2" id="KW-0812">Transmembrane</keyword>
<dbReference type="FunFam" id="3.10.250.10:FF:000009">
    <property type="entry name" value="WC1"/>
    <property type="match status" value="1"/>
</dbReference>
<evidence type="ECO:0000256" key="6">
    <source>
        <dbReference type="ARBA" id="ARBA00023136"/>
    </source>
</evidence>
<evidence type="ECO:0000256" key="14">
    <source>
        <dbReference type="SAM" id="SignalP"/>
    </source>
</evidence>
<evidence type="ECO:0000256" key="4">
    <source>
        <dbReference type="ARBA" id="ARBA00022737"/>
    </source>
</evidence>
<feature type="domain" description="SRCR" evidence="15">
    <location>
        <begin position="31"/>
        <end position="130"/>
    </location>
</feature>
<evidence type="ECO:0000256" key="5">
    <source>
        <dbReference type="ARBA" id="ARBA00022989"/>
    </source>
</evidence>
<feature type="disulfide bond" evidence="13">
    <location>
        <begin position="403"/>
        <end position="413"/>
    </location>
</feature>
<feature type="disulfide bond" evidence="13">
    <location>
        <begin position="663"/>
        <end position="727"/>
    </location>
</feature>
<reference evidence="16 17" key="1">
    <citation type="journal article" date="2021" name="Sci. Rep.">
        <title>Chromosome anchoring in Senegalese sole (Solea senegalensis) reveals sex-associated markers and genome rearrangements in flatfish.</title>
        <authorList>
            <person name="Guerrero-Cozar I."/>
            <person name="Gomez-Garrido J."/>
            <person name="Berbel C."/>
            <person name="Martinez-Blanch J.F."/>
            <person name="Alioto T."/>
            <person name="Claros M.G."/>
            <person name="Gagnaire P.A."/>
            <person name="Manchado M."/>
        </authorList>
    </citation>
    <scope>NUCLEOTIDE SEQUENCE [LARGE SCALE GENOMIC DNA]</scope>
    <source>
        <strain evidence="16">Sse05_10M</strain>
    </source>
</reference>
<gene>
    <name evidence="16" type="ORF">JOB18_047524</name>
</gene>
<feature type="domain" description="SRCR" evidence="15">
    <location>
        <begin position="538"/>
        <end position="635"/>
    </location>
</feature>
<feature type="disulfide bond" evidence="13">
    <location>
        <begin position="55"/>
        <end position="119"/>
    </location>
</feature>
<keyword evidence="5" id="KW-1133">Transmembrane helix</keyword>
<dbReference type="FunFam" id="3.10.250.10:FF:000006">
    <property type="entry name" value="neurotrypsin isoform X2"/>
    <property type="match status" value="2"/>
</dbReference>
<protein>
    <recommendedName>
        <fullName evidence="12">Soluble scavenger receptor cysteine-rich domain-containing protein SSC5D</fullName>
    </recommendedName>
</protein>
<feature type="disulfide bond" evidence="13">
    <location>
        <begin position="676"/>
        <end position="737"/>
    </location>
</feature>
<feature type="domain" description="SRCR" evidence="15">
    <location>
        <begin position="846"/>
        <end position="946"/>
    </location>
</feature>
<comment type="subunit">
    <text evidence="11">Interacts with LGALS1 and laminin.</text>
</comment>
<evidence type="ECO:0000256" key="11">
    <source>
        <dbReference type="ARBA" id="ARBA00064153"/>
    </source>
</evidence>
<evidence type="ECO:0000256" key="13">
    <source>
        <dbReference type="PROSITE-ProRule" id="PRU00196"/>
    </source>
</evidence>
<dbReference type="PROSITE" id="PS00420">
    <property type="entry name" value="SRCR_1"/>
    <property type="match status" value="1"/>
</dbReference>
<evidence type="ECO:0000256" key="2">
    <source>
        <dbReference type="ARBA" id="ARBA00022692"/>
    </source>
</evidence>
<name>A0AAV6S0Q7_SOLSE</name>